<dbReference type="GO" id="GO:0005886">
    <property type="term" value="C:plasma membrane"/>
    <property type="evidence" value="ECO:0007669"/>
    <property type="project" value="UniProtKB-SubCell"/>
</dbReference>
<accession>A0A4Q1RGC1</accession>
<evidence type="ECO:0000256" key="9">
    <source>
        <dbReference type="SAM" id="Phobius"/>
    </source>
</evidence>
<dbReference type="PANTHER" id="PTHR35011">
    <property type="entry name" value="2,3-DIKETO-L-GULONATE TRAP TRANSPORTER SMALL PERMEASE PROTEIN YIAM"/>
    <property type="match status" value="1"/>
</dbReference>
<protein>
    <submittedName>
        <fullName evidence="11">TRAP transporter small permease</fullName>
    </submittedName>
</protein>
<feature type="transmembrane region" description="Helical" evidence="9">
    <location>
        <begin position="50"/>
        <end position="68"/>
    </location>
</feature>
<evidence type="ECO:0000313" key="11">
    <source>
        <dbReference type="EMBL" id="RXS74681.1"/>
    </source>
</evidence>
<comment type="similarity">
    <text evidence="8">Belongs to the TRAP transporter small permease family.</text>
</comment>
<dbReference type="GO" id="GO:0015740">
    <property type="term" value="P:C4-dicarboxylate transport"/>
    <property type="evidence" value="ECO:0007669"/>
    <property type="project" value="TreeGrafter"/>
</dbReference>
<evidence type="ECO:0000256" key="3">
    <source>
        <dbReference type="ARBA" id="ARBA00022475"/>
    </source>
</evidence>
<evidence type="ECO:0000256" key="2">
    <source>
        <dbReference type="ARBA" id="ARBA00022448"/>
    </source>
</evidence>
<evidence type="ECO:0000256" key="7">
    <source>
        <dbReference type="ARBA" id="ARBA00023136"/>
    </source>
</evidence>
<dbReference type="AlphaFoldDB" id="A0A4Q1RGC1"/>
<keyword evidence="5 9" id="KW-0812">Transmembrane</keyword>
<evidence type="ECO:0000256" key="4">
    <source>
        <dbReference type="ARBA" id="ARBA00022519"/>
    </source>
</evidence>
<dbReference type="GO" id="GO:0022857">
    <property type="term" value="F:transmembrane transporter activity"/>
    <property type="evidence" value="ECO:0007669"/>
    <property type="project" value="TreeGrafter"/>
</dbReference>
<evidence type="ECO:0000256" key="5">
    <source>
        <dbReference type="ARBA" id="ARBA00022692"/>
    </source>
</evidence>
<comment type="caution">
    <text evidence="11">The sequence shown here is derived from an EMBL/GenBank/DDBJ whole genome shotgun (WGS) entry which is preliminary data.</text>
</comment>
<organism evidence="11 12">
    <name type="scientific">Blautia faecicola</name>
    <dbReference type="NCBI Taxonomy" id="2509240"/>
    <lineage>
        <taxon>Bacteria</taxon>
        <taxon>Bacillati</taxon>
        <taxon>Bacillota</taxon>
        <taxon>Clostridia</taxon>
        <taxon>Lachnospirales</taxon>
        <taxon>Lachnospiraceae</taxon>
        <taxon>Blautia</taxon>
    </lineage>
</organism>
<comment type="subcellular location">
    <subcellularLocation>
        <location evidence="1">Cell inner membrane</location>
        <topology evidence="1">Multi-pass membrane protein</topology>
    </subcellularLocation>
</comment>
<keyword evidence="12" id="KW-1185">Reference proteome</keyword>
<dbReference type="RefSeq" id="WP_129257288.1">
    <property type="nucleotide sequence ID" value="NZ_JBGKFY010000002.1"/>
</dbReference>
<sequence>MKTYKKIMNGVAMVEKLILVLATILIVVLTVGNVLSRKLLHQSWSFTEELVVAVFVLITLMAAALAARDGELVNLSLVPDRLSAKGQKVLMVINTVLSVAFTVVLFKYGLDKVITQLENGKRTFVLNWPEWIFWSFVPIGAACMALHMIEYFVDYCVKSKKDKEGQEK</sequence>
<gene>
    <name evidence="11" type="ORF">ETP43_05290</name>
</gene>
<evidence type="ECO:0000256" key="8">
    <source>
        <dbReference type="ARBA" id="ARBA00038436"/>
    </source>
</evidence>
<name>A0A4Q1RGC1_9FIRM</name>
<reference evidence="11 12" key="1">
    <citation type="submission" date="2019-01" db="EMBL/GenBank/DDBJ databases">
        <title>Blautia sp. nov. KGMB01111 isolated human feces.</title>
        <authorList>
            <person name="Park J.-E."/>
            <person name="Kim J.-S."/>
            <person name="Park S.-H."/>
        </authorList>
    </citation>
    <scope>NUCLEOTIDE SEQUENCE [LARGE SCALE GENOMIC DNA]</scope>
    <source>
        <strain evidence="11 12">KGMB01111</strain>
    </source>
</reference>
<keyword evidence="4" id="KW-0997">Cell inner membrane</keyword>
<evidence type="ECO:0000313" key="12">
    <source>
        <dbReference type="Proteomes" id="UP000290106"/>
    </source>
</evidence>
<keyword evidence="3" id="KW-1003">Cell membrane</keyword>
<dbReference type="PANTHER" id="PTHR35011:SF2">
    <property type="entry name" value="2,3-DIKETO-L-GULONATE TRAP TRANSPORTER SMALL PERMEASE PROTEIN YIAM"/>
    <property type="match status" value="1"/>
</dbReference>
<keyword evidence="6 9" id="KW-1133">Transmembrane helix</keyword>
<evidence type="ECO:0000259" key="10">
    <source>
        <dbReference type="Pfam" id="PF04290"/>
    </source>
</evidence>
<feature type="domain" description="Tripartite ATP-independent periplasmic transporters DctQ component" evidence="10">
    <location>
        <begin position="26"/>
        <end position="153"/>
    </location>
</feature>
<evidence type="ECO:0000256" key="1">
    <source>
        <dbReference type="ARBA" id="ARBA00004429"/>
    </source>
</evidence>
<dbReference type="Proteomes" id="UP000290106">
    <property type="component" value="Unassembled WGS sequence"/>
</dbReference>
<dbReference type="InterPro" id="IPR007387">
    <property type="entry name" value="TRAP_DctQ"/>
</dbReference>
<dbReference type="Pfam" id="PF04290">
    <property type="entry name" value="DctQ"/>
    <property type="match status" value="1"/>
</dbReference>
<dbReference type="EMBL" id="SDKC01000001">
    <property type="protein sequence ID" value="RXS74681.1"/>
    <property type="molecule type" value="Genomic_DNA"/>
</dbReference>
<dbReference type="OrthoDB" id="4964541at2"/>
<keyword evidence="2" id="KW-0813">Transport</keyword>
<dbReference type="InterPro" id="IPR055348">
    <property type="entry name" value="DctQ"/>
</dbReference>
<feature type="transmembrane region" description="Helical" evidence="9">
    <location>
        <begin position="131"/>
        <end position="153"/>
    </location>
</feature>
<keyword evidence="7 9" id="KW-0472">Membrane</keyword>
<evidence type="ECO:0000256" key="6">
    <source>
        <dbReference type="ARBA" id="ARBA00022989"/>
    </source>
</evidence>
<feature type="transmembrane region" description="Helical" evidence="9">
    <location>
        <begin position="89"/>
        <end position="108"/>
    </location>
</feature>
<proteinExistence type="inferred from homology"/>